<dbReference type="RefSeq" id="WP_197522231.1">
    <property type="nucleotide sequence ID" value="NZ_CACRYJ010000006.1"/>
</dbReference>
<reference evidence="2 3" key="1">
    <citation type="submission" date="2019-11" db="EMBL/GenBank/DDBJ databases">
        <authorList>
            <person name="Criscuolo A."/>
        </authorList>
    </citation>
    <scope>NUCLEOTIDE SEQUENCE [LARGE SCALE GENOMIC DNA]</scope>
    <source>
        <strain evidence="2">CIP111667</strain>
    </source>
</reference>
<feature type="domain" description="N-acetyltransferase" evidence="1">
    <location>
        <begin position="8"/>
        <end position="182"/>
    </location>
</feature>
<evidence type="ECO:0000313" key="3">
    <source>
        <dbReference type="Proteomes" id="UP000419743"/>
    </source>
</evidence>
<dbReference type="Gene3D" id="3.40.630.30">
    <property type="match status" value="1"/>
</dbReference>
<dbReference type="GO" id="GO:0016747">
    <property type="term" value="F:acyltransferase activity, transferring groups other than amino-acyl groups"/>
    <property type="evidence" value="ECO:0007669"/>
    <property type="project" value="InterPro"/>
</dbReference>
<dbReference type="Pfam" id="PF13302">
    <property type="entry name" value="Acetyltransf_3"/>
    <property type="match status" value="1"/>
</dbReference>
<accession>A0A7M4DE69</accession>
<dbReference type="InterPro" id="IPR016181">
    <property type="entry name" value="Acyl_CoA_acyltransferase"/>
</dbReference>
<comment type="caution">
    <text evidence="2">The sequence shown here is derived from an EMBL/GenBank/DDBJ whole genome shotgun (WGS) entry which is preliminary data.</text>
</comment>
<sequence>MKITGTRVELRDWTVADDPRVRSLLDPARPWHLTNGPYFGPPTAESMGAMRAGILALAAMGDADRPDPRGMLAVVDRADDVLVGAVSWYWESRETDWRRLGIGIHDEAYWGRGLATEAMALWTTYLFDATDALRLDFATYSGNEGMIGVGRRLGFVEEGRFRKARRWSGGVHDSVVMGVLREEWDARRPAWPAIGP</sequence>
<dbReference type="PANTHER" id="PTHR43415">
    <property type="entry name" value="SPERMIDINE N(1)-ACETYLTRANSFERASE"/>
    <property type="match status" value="1"/>
</dbReference>
<protein>
    <submittedName>
        <fullName evidence="2">Ribosomal N-acetyltransferase YdaF</fullName>
        <ecNumber evidence="2">2.3.1.-</ecNumber>
    </submittedName>
</protein>
<keyword evidence="3" id="KW-1185">Reference proteome</keyword>
<dbReference type="PANTHER" id="PTHR43415:SF4">
    <property type="entry name" value="N-ACETYLTRANSFERASE DOMAIN-CONTAINING PROTEIN"/>
    <property type="match status" value="1"/>
</dbReference>
<dbReference type="InterPro" id="IPR000182">
    <property type="entry name" value="GNAT_dom"/>
</dbReference>
<dbReference type="AlphaFoldDB" id="A0A7M4DE69"/>
<dbReference type="PROSITE" id="PS51186">
    <property type="entry name" value="GNAT"/>
    <property type="match status" value="1"/>
</dbReference>
<organism evidence="2 3">
    <name type="scientific">Occultella aeris</name>
    <dbReference type="NCBI Taxonomy" id="2761496"/>
    <lineage>
        <taxon>Bacteria</taxon>
        <taxon>Bacillati</taxon>
        <taxon>Actinomycetota</taxon>
        <taxon>Actinomycetes</taxon>
        <taxon>Micrococcales</taxon>
        <taxon>Ruaniaceae</taxon>
        <taxon>Occultella</taxon>
    </lineage>
</organism>
<gene>
    <name evidence="2" type="primary">ydaF_2</name>
    <name evidence="2" type="ORF">HALOF300_00409</name>
</gene>
<dbReference type="Proteomes" id="UP000419743">
    <property type="component" value="Unassembled WGS sequence"/>
</dbReference>
<keyword evidence="2" id="KW-0012">Acyltransferase</keyword>
<evidence type="ECO:0000259" key="1">
    <source>
        <dbReference type="PROSITE" id="PS51186"/>
    </source>
</evidence>
<proteinExistence type="predicted"/>
<dbReference type="EMBL" id="CACRYJ010000006">
    <property type="protein sequence ID" value="VZO35183.1"/>
    <property type="molecule type" value="Genomic_DNA"/>
</dbReference>
<dbReference type="SUPFAM" id="SSF55729">
    <property type="entry name" value="Acyl-CoA N-acyltransferases (Nat)"/>
    <property type="match status" value="1"/>
</dbReference>
<dbReference type="EC" id="2.3.1.-" evidence="2"/>
<evidence type="ECO:0000313" key="2">
    <source>
        <dbReference type="EMBL" id="VZO35183.1"/>
    </source>
</evidence>
<name>A0A7M4DE69_9MICO</name>
<keyword evidence="2" id="KW-0808">Transferase</keyword>